<evidence type="ECO:0008006" key="4">
    <source>
        <dbReference type="Google" id="ProtNLM"/>
    </source>
</evidence>
<name>A0AAN5CMR1_9BILA</name>
<proteinExistence type="predicted"/>
<feature type="transmembrane region" description="Helical" evidence="1">
    <location>
        <begin position="59"/>
        <end position="76"/>
    </location>
</feature>
<dbReference type="PANTHER" id="PTHR47521:SF7">
    <property type="entry name" value="SERPENTINE RECEPTOR CLASS EPSILON-6"/>
    <property type="match status" value="1"/>
</dbReference>
<dbReference type="AlphaFoldDB" id="A0AAN5CMR1"/>
<keyword evidence="1" id="KW-0472">Membrane</keyword>
<sequence>MSKRYAIFLHRNVTDEYSPLFECIYTTEVLILLLFLSVVPFPIWIALNAQPLHRNLRYAFVLAAIQGVFGTISRLALLYSQMINITLERLIATLFWLWYEKQGRSTLLVLILGLAILESFAVWSACPLEETNSEHNGLCCRHWSFGKRVVILVCTLNIFRDTRYYSATIYENYAESEKESISINIHSAERIK</sequence>
<dbReference type="Proteomes" id="UP001328107">
    <property type="component" value="Unassembled WGS sequence"/>
</dbReference>
<feature type="transmembrane region" description="Helical" evidence="1">
    <location>
        <begin position="29"/>
        <end position="47"/>
    </location>
</feature>
<gene>
    <name evidence="2" type="ORF">PMAYCL1PPCAC_17365</name>
</gene>
<dbReference type="EMBL" id="BTRK01000004">
    <property type="protein sequence ID" value="GMR47170.1"/>
    <property type="molecule type" value="Genomic_DNA"/>
</dbReference>
<evidence type="ECO:0000313" key="2">
    <source>
        <dbReference type="EMBL" id="GMR47170.1"/>
    </source>
</evidence>
<accession>A0AAN5CMR1</accession>
<evidence type="ECO:0000313" key="3">
    <source>
        <dbReference type="Proteomes" id="UP001328107"/>
    </source>
</evidence>
<protein>
    <recommendedName>
        <fullName evidence="4">G protein-coupled receptor</fullName>
    </recommendedName>
</protein>
<evidence type="ECO:0000256" key="1">
    <source>
        <dbReference type="SAM" id="Phobius"/>
    </source>
</evidence>
<reference evidence="3" key="1">
    <citation type="submission" date="2022-10" db="EMBL/GenBank/DDBJ databases">
        <title>Genome assembly of Pristionchus species.</title>
        <authorList>
            <person name="Yoshida K."/>
            <person name="Sommer R.J."/>
        </authorList>
    </citation>
    <scope>NUCLEOTIDE SEQUENCE [LARGE SCALE GENOMIC DNA]</scope>
    <source>
        <strain evidence="3">RS5460</strain>
    </source>
</reference>
<keyword evidence="1" id="KW-1133">Transmembrane helix</keyword>
<dbReference type="InterPro" id="IPR052860">
    <property type="entry name" value="NRL-GPCR1"/>
</dbReference>
<keyword evidence="1" id="KW-0812">Transmembrane</keyword>
<organism evidence="2 3">
    <name type="scientific">Pristionchus mayeri</name>
    <dbReference type="NCBI Taxonomy" id="1317129"/>
    <lineage>
        <taxon>Eukaryota</taxon>
        <taxon>Metazoa</taxon>
        <taxon>Ecdysozoa</taxon>
        <taxon>Nematoda</taxon>
        <taxon>Chromadorea</taxon>
        <taxon>Rhabditida</taxon>
        <taxon>Rhabditina</taxon>
        <taxon>Diplogasteromorpha</taxon>
        <taxon>Diplogasteroidea</taxon>
        <taxon>Neodiplogasteridae</taxon>
        <taxon>Pristionchus</taxon>
    </lineage>
</organism>
<keyword evidence="3" id="KW-1185">Reference proteome</keyword>
<comment type="caution">
    <text evidence="2">The sequence shown here is derived from an EMBL/GenBank/DDBJ whole genome shotgun (WGS) entry which is preliminary data.</text>
</comment>
<dbReference type="PANTHER" id="PTHR47521">
    <property type="entry name" value="SERPENTINE RECEPTOR, CLASS E (EPSILON)-RELATED"/>
    <property type="match status" value="1"/>
</dbReference>